<dbReference type="InterPro" id="IPR000504">
    <property type="entry name" value="RRM_dom"/>
</dbReference>
<evidence type="ECO:0000259" key="6">
    <source>
        <dbReference type="PROSITE" id="PS50102"/>
    </source>
</evidence>
<dbReference type="InterPro" id="IPR035979">
    <property type="entry name" value="RBD_domain_sf"/>
</dbReference>
<keyword evidence="3" id="KW-0694">RNA-binding</keyword>
<dbReference type="Proteomes" id="UP001642464">
    <property type="component" value="Unassembled WGS sequence"/>
</dbReference>
<dbReference type="PANTHER" id="PTHR48033:SF10">
    <property type="entry name" value="RNA-BINDING PROTEIN SQUID"/>
    <property type="match status" value="1"/>
</dbReference>
<dbReference type="Pfam" id="PF00076">
    <property type="entry name" value="RRM_1"/>
    <property type="match status" value="2"/>
</dbReference>
<reference evidence="7 8" key="1">
    <citation type="submission" date="2024-02" db="EMBL/GenBank/DDBJ databases">
        <authorList>
            <person name="Chen Y."/>
            <person name="Shah S."/>
            <person name="Dougan E. K."/>
            <person name="Thang M."/>
            <person name="Chan C."/>
        </authorList>
    </citation>
    <scope>NUCLEOTIDE SEQUENCE [LARGE SCALE GENOMIC DNA]</scope>
</reference>
<keyword evidence="5" id="KW-0812">Transmembrane</keyword>
<organism evidence="7 8">
    <name type="scientific">Durusdinium trenchii</name>
    <dbReference type="NCBI Taxonomy" id="1381693"/>
    <lineage>
        <taxon>Eukaryota</taxon>
        <taxon>Sar</taxon>
        <taxon>Alveolata</taxon>
        <taxon>Dinophyceae</taxon>
        <taxon>Suessiales</taxon>
        <taxon>Symbiodiniaceae</taxon>
        <taxon>Durusdinium</taxon>
    </lineage>
</organism>
<proteinExistence type="predicted"/>
<evidence type="ECO:0000313" key="7">
    <source>
        <dbReference type="EMBL" id="CAK9021232.1"/>
    </source>
</evidence>
<dbReference type="CDD" id="cd00590">
    <property type="entry name" value="RRM_SF"/>
    <property type="match status" value="2"/>
</dbReference>
<feature type="region of interest" description="Disordered" evidence="4">
    <location>
        <begin position="148"/>
        <end position="181"/>
    </location>
</feature>
<evidence type="ECO:0000256" key="4">
    <source>
        <dbReference type="SAM" id="MobiDB-lite"/>
    </source>
</evidence>
<gene>
    <name evidence="7" type="ORF">SCF082_LOCUS15251</name>
</gene>
<name>A0ABP0K4Z9_9DINO</name>
<dbReference type="SMART" id="SM00360">
    <property type="entry name" value="RRM"/>
    <property type="match status" value="2"/>
</dbReference>
<evidence type="ECO:0000256" key="2">
    <source>
        <dbReference type="ARBA" id="ARBA00023242"/>
    </source>
</evidence>
<keyword evidence="7" id="KW-0687">Ribonucleoprotein</keyword>
<sequence length="589" mass="63040">MNPGMGMPGMGMPMMGGGMGMMSGAMPGMQGGAPVPDAGAIQAERIKQARFEAVVTKKAAAKDAEKVTTVFVGGLRKSTTEDKVAGHFAKYGQVESVDIKRLPDGTSRGFAFVKFIDKESVSKVIEAKASHMIDNKWVAVRPHGGSAFQAAQHAERAKDMVQREKEKKESEGPATQDDYEEKWSEKYLQQAASLQDDKEDGDEKESNQMNPMMAMMMNPMMAMMMGGMNPMMGGMNPMMMGGARPMMDSLPQTLLRPAHHQLPRADHRHQAQQLQVAQAACQAAAVVAVCQVVVGAVAAACQVAAAAEAAHAVAARVVAAPVAAVAVAAAAAAVVAVAVVAALAAAALVAPALLEKGISLKLMGVEASEVKGAEGLVKPVKLERLDSRPAKVTTVFVGGLRKSTSEDKVIGHFAKYGQVESVDIKRLPDGSSRGFAFVKFADKDSVHRCVEAKASHMIDNKWVAVRPHGGTAFQAAQHAERQRMAHDREKEKKETEQPATEEDYEEKWSEKYLQQAASLQSGGEDKEEEDGKDKDTPVNPMMAMMMNPMMAMMMNPMMAGMNPMMLVLQTAAGAASYQNVVCSHSFPSF</sequence>
<feature type="domain" description="RRM" evidence="6">
    <location>
        <begin position="393"/>
        <end position="466"/>
    </location>
</feature>
<dbReference type="InterPro" id="IPR012677">
    <property type="entry name" value="Nucleotide-bd_a/b_plait_sf"/>
</dbReference>
<feature type="transmembrane region" description="Helical" evidence="5">
    <location>
        <begin position="322"/>
        <end position="354"/>
    </location>
</feature>
<dbReference type="EMBL" id="CAXAMM010009735">
    <property type="protein sequence ID" value="CAK9021232.1"/>
    <property type="molecule type" value="Genomic_DNA"/>
</dbReference>
<dbReference type="SUPFAM" id="SSF54928">
    <property type="entry name" value="RNA-binding domain, RBD"/>
    <property type="match status" value="2"/>
</dbReference>
<keyword evidence="2" id="KW-0539">Nucleus</keyword>
<protein>
    <submittedName>
        <fullName evidence="7">RNA-binding protein squid (Heterogeneous nuclear ribonucleoprotein 40) (HNRNP 40)</fullName>
    </submittedName>
</protein>
<comment type="subcellular location">
    <subcellularLocation>
        <location evidence="1">Nucleus</location>
    </subcellularLocation>
</comment>
<dbReference type="GO" id="GO:1990904">
    <property type="term" value="C:ribonucleoprotein complex"/>
    <property type="evidence" value="ECO:0007669"/>
    <property type="project" value="UniProtKB-KW"/>
</dbReference>
<feature type="compositionally biased region" description="Basic and acidic residues" evidence="4">
    <location>
        <begin position="153"/>
        <end position="171"/>
    </location>
</feature>
<keyword evidence="5" id="KW-1133">Transmembrane helix</keyword>
<feature type="compositionally biased region" description="Basic and acidic residues" evidence="4">
    <location>
        <begin position="478"/>
        <end position="496"/>
    </location>
</feature>
<feature type="region of interest" description="Disordered" evidence="4">
    <location>
        <begin position="475"/>
        <end position="539"/>
    </location>
</feature>
<evidence type="ECO:0000313" key="8">
    <source>
        <dbReference type="Proteomes" id="UP001642464"/>
    </source>
</evidence>
<evidence type="ECO:0000256" key="5">
    <source>
        <dbReference type="SAM" id="Phobius"/>
    </source>
</evidence>
<feature type="domain" description="RRM" evidence="6">
    <location>
        <begin position="68"/>
        <end position="141"/>
    </location>
</feature>
<evidence type="ECO:0000256" key="1">
    <source>
        <dbReference type="ARBA" id="ARBA00004123"/>
    </source>
</evidence>
<keyword evidence="5" id="KW-0472">Membrane</keyword>
<keyword evidence="8" id="KW-1185">Reference proteome</keyword>
<comment type="caution">
    <text evidence="7">The sequence shown here is derived from an EMBL/GenBank/DDBJ whole genome shotgun (WGS) entry which is preliminary data.</text>
</comment>
<dbReference type="PANTHER" id="PTHR48033">
    <property type="entry name" value="RNA-BINDING (RRM/RBD/RNP MOTIFS) FAMILY PROTEIN"/>
    <property type="match status" value="1"/>
</dbReference>
<evidence type="ECO:0000256" key="3">
    <source>
        <dbReference type="PROSITE-ProRule" id="PRU00176"/>
    </source>
</evidence>
<accession>A0ABP0K4Z9</accession>
<dbReference type="PROSITE" id="PS50102">
    <property type="entry name" value="RRM"/>
    <property type="match status" value="2"/>
</dbReference>
<dbReference type="Gene3D" id="3.30.70.330">
    <property type="match status" value="2"/>
</dbReference>